<keyword evidence="2" id="KW-1185">Reference proteome</keyword>
<dbReference type="EMBL" id="BPVZ01000032">
    <property type="protein sequence ID" value="GKV10344.1"/>
    <property type="molecule type" value="Genomic_DNA"/>
</dbReference>
<gene>
    <name evidence="1" type="ORF">SLEP1_g21724</name>
</gene>
<sequence length="33" mass="3310">MVTSAPHGGIAKLITNLVEKTSTAQLQGMSGPA</sequence>
<reference evidence="1 2" key="1">
    <citation type="journal article" date="2021" name="Commun. Biol.">
        <title>The genome of Shorea leprosula (Dipterocarpaceae) highlights the ecological relevance of drought in aseasonal tropical rainforests.</title>
        <authorList>
            <person name="Ng K.K.S."/>
            <person name="Kobayashi M.J."/>
            <person name="Fawcett J.A."/>
            <person name="Hatakeyama M."/>
            <person name="Paape T."/>
            <person name="Ng C.H."/>
            <person name="Ang C.C."/>
            <person name="Tnah L.H."/>
            <person name="Lee C.T."/>
            <person name="Nishiyama T."/>
            <person name="Sese J."/>
            <person name="O'Brien M.J."/>
            <person name="Copetti D."/>
            <person name="Mohd Noor M.I."/>
            <person name="Ong R.C."/>
            <person name="Putra M."/>
            <person name="Sireger I.Z."/>
            <person name="Indrioko S."/>
            <person name="Kosugi Y."/>
            <person name="Izuno A."/>
            <person name="Isagi Y."/>
            <person name="Lee S.L."/>
            <person name="Shimizu K.K."/>
        </authorList>
    </citation>
    <scope>NUCLEOTIDE SEQUENCE [LARGE SCALE GENOMIC DNA]</scope>
    <source>
        <strain evidence="1">214</strain>
    </source>
</reference>
<evidence type="ECO:0000313" key="1">
    <source>
        <dbReference type="EMBL" id="GKV10344.1"/>
    </source>
</evidence>
<proteinExistence type="predicted"/>
<evidence type="ECO:0000313" key="2">
    <source>
        <dbReference type="Proteomes" id="UP001054252"/>
    </source>
</evidence>
<accession>A0AAV5J6W9</accession>
<dbReference type="AlphaFoldDB" id="A0AAV5J6W9"/>
<dbReference type="Proteomes" id="UP001054252">
    <property type="component" value="Unassembled WGS sequence"/>
</dbReference>
<comment type="caution">
    <text evidence="1">The sequence shown here is derived from an EMBL/GenBank/DDBJ whole genome shotgun (WGS) entry which is preliminary data.</text>
</comment>
<organism evidence="1 2">
    <name type="scientific">Rubroshorea leprosula</name>
    <dbReference type="NCBI Taxonomy" id="152421"/>
    <lineage>
        <taxon>Eukaryota</taxon>
        <taxon>Viridiplantae</taxon>
        <taxon>Streptophyta</taxon>
        <taxon>Embryophyta</taxon>
        <taxon>Tracheophyta</taxon>
        <taxon>Spermatophyta</taxon>
        <taxon>Magnoliopsida</taxon>
        <taxon>eudicotyledons</taxon>
        <taxon>Gunneridae</taxon>
        <taxon>Pentapetalae</taxon>
        <taxon>rosids</taxon>
        <taxon>malvids</taxon>
        <taxon>Malvales</taxon>
        <taxon>Dipterocarpaceae</taxon>
        <taxon>Rubroshorea</taxon>
    </lineage>
</organism>
<protein>
    <submittedName>
        <fullName evidence="1">Uncharacterized protein</fullName>
    </submittedName>
</protein>
<name>A0AAV5J6W9_9ROSI</name>